<organism evidence="1">
    <name type="scientific">hydrothermal vent metagenome</name>
    <dbReference type="NCBI Taxonomy" id="652676"/>
    <lineage>
        <taxon>unclassified sequences</taxon>
        <taxon>metagenomes</taxon>
        <taxon>ecological metagenomes</taxon>
    </lineage>
</organism>
<evidence type="ECO:0000313" key="1">
    <source>
        <dbReference type="EMBL" id="VAX38764.1"/>
    </source>
</evidence>
<sequence length="137" mass="15643">MSLQKNLMTLGIAVLIFGCCLAFMFSGCALFPLMSGEASPAEQEKSYRKEYQTTRSRKAMKWLLTNRVAQGMTQKNVSEIMGQEGKRIRNDNHLKQGSSAYRRGDKTYRYGPDAEGRSIYLMFRGNKLVNYDADEFE</sequence>
<dbReference type="PROSITE" id="PS51257">
    <property type="entry name" value="PROKAR_LIPOPROTEIN"/>
    <property type="match status" value="1"/>
</dbReference>
<dbReference type="AlphaFoldDB" id="A0A3B1DRK8"/>
<dbReference type="EMBL" id="UOGL01000256">
    <property type="protein sequence ID" value="VAX38764.1"/>
    <property type="molecule type" value="Genomic_DNA"/>
</dbReference>
<reference evidence="1" key="1">
    <citation type="submission" date="2018-06" db="EMBL/GenBank/DDBJ databases">
        <authorList>
            <person name="Zhirakovskaya E."/>
        </authorList>
    </citation>
    <scope>NUCLEOTIDE SEQUENCE</scope>
</reference>
<dbReference type="Gene3D" id="3.10.450.730">
    <property type="entry name" value="BLIP domain"/>
    <property type="match status" value="1"/>
</dbReference>
<gene>
    <name evidence="1" type="ORF">MNBD_PLANCTO02-617</name>
</gene>
<name>A0A3B1DRK8_9ZZZZ</name>
<protein>
    <submittedName>
        <fullName evidence="1">Uncharacterized protein</fullName>
    </submittedName>
</protein>
<accession>A0A3B1DRK8</accession>
<proteinExistence type="predicted"/>